<dbReference type="PANTHER" id="PTHR43300:SF11">
    <property type="entry name" value="ACETYLTRANSFERASE RV3034C-RELATED"/>
    <property type="match status" value="1"/>
</dbReference>
<sequence>MTSYHIAAHNLPEPVRLGEAPTLARDAIVRDSRFGRWCEVGASTRIEHSAFGDYSYVGHHADIMAADIGKFVNIANLVRINPGFHPVERPCLHHILYRGSMYGEGFGEDDAELFHWRRLQRVSIGHDVWLGHGVVIMPGVKIGHGAVIGSGSIVTRDVPAWTIAAGNPCRPIRPRFTPAIGRAIEAVAWWDWSHEELQARQEELKDVRKMLAAHERRQAGASGD</sequence>
<keyword evidence="2 5" id="KW-0808">Transferase</keyword>
<evidence type="ECO:0000313" key="5">
    <source>
        <dbReference type="EMBL" id="PND40293.1"/>
    </source>
</evidence>
<dbReference type="InterPro" id="IPR001451">
    <property type="entry name" value="Hexapep"/>
</dbReference>
<dbReference type="SUPFAM" id="SSF51161">
    <property type="entry name" value="Trimeric LpxA-like enzymes"/>
    <property type="match status" value="1"/>
</dbReference>
<dbReference type="PANTHER" id="PTHR43300">
    <property type="entry name" value="ACETYLTRANSFERASE"/>
    <property type="match status" value="1"/>
</dbReference>
<comment type="caution">
    <text evidence="5">The sequence shown here is derived from an EMBL/GenBank/DDBJ whole genome shotgun (WGS) entry which is preliminary data.</text>
</comment>
<dbReference type="Pfam" id="PF00132">
    <property type="entry name" value="Hexapep"/>
    <property type="match status" value="1"/>
</dbReference>
<dbReference type="OrthoDB" id="272049at2"/>
<gene>
    <name evidence="5" type="ORF">C1O66_02635</name>
</gene>
<dbReference type="InterPro" id="IPR011004">
    <property type="entry name" value="Trimer_LpxA-like_sf"/>
</dbReference>
<dbReference type="Proteomes" id="UP000235916">
    <property type="component" value="Unassembled WGS sequence"/>
</dbReference>
<evidence type="ECO:0000256" key="2">
    <source>
        <dbReference type="ARBA" id="ARBA00022679"/>
    </source>
</evidence>
<dbReference type="InterPro" id="IPR050179">
    <property type="entry name" value="Trans_hexapeptide_repeat"/>
</dbReference>
<dbReference type="Gene3D" id="2.160.10.10">
    <property type="entry name" value="Hexapeptide repeat proteins"/>
    <property type="match status" value="1"/>
</dbReference>
<comment type="similarity">
    <text evidence="1">Belongs to the transferase hexapeptide repeat family.</text>
</comment>
<proteinExistence type="inferred from homology"/>
<dbReference type="PROSITE" id="PS00101">
    <property type="entry name" value="HEXAPEP_TRANSFERASES"/>
    <property type="match status" value="1"/>
</dbReference>
<evidence type="ECO:0000256" key="4">
    <source>
        <dbReference type="ARBA" id="ARBA00023315"/>
    </source>
</evidence>
<dbReference type="AlphaFoldDB" id="A0A2N8L3M2"/>
<dbReference type="RefSeq" id="WP_102766427.1">
    <property type="nucleotide sequence ID" value="NZ_POSP01000001.1"/>
</dbReference>
<dbReference type="GO" id="GO:0016746">
    <property type="term" value="F:acyltransferase activity"/>
    <property type="evidence" value="ECO:0007669"/>
    <property type="project" value="UniProtKB-KW"/>
</dbReference>
<evidence type="ECO:0000256" key="1">
    <source>
        <dbReference type="ARBA" id="ARBA00007274"/>
    </source>
</evidence>
<dbReference type="EMBL" id="POSP01000001">
    <property type="protein sequence ID" value="PND40293.1"/>
    <property type="molecule type" value="Genomic_DNA"/>
</dbReference>
<dbReference type="InterPro" id="IPR017694">
    <property type="entry name" value="Phosphonate_tfrase_rpt"/>
</dbReference>
<reference evidence="5 6" key="1">
    <citation type="submission" date="2018-01" db="EMBL/GenBank/DDBJ databases">
        <title>Draft genome sequence of Paucibacter aquatile CR182 isolated from freshwater of the Nakdong River.</title>
        <authorList>
            <person name="Choi A."/>
            <person name="Chung E.J."/>
        </authorList>
    </citation>
    <scope>NUCLEOTIDE SEQUENCE [LARGE SCALE GENOMIC DNA]</scope>
    <source>
        <strain evidence="5 6">CR182</strain>
    </source>
</reference>
<protein>
    <submittedName>
        <fullName evidence="5">Acetyltransferase</fullName>
    </submittedName>
</protein>
<evidence type="ECO:0000256" key="3">
    <source>
        <dbReference type="ARBA" id="ARBA00022737"/>
    </source>
</evidence>
<keyword evidence="3" id="KW-0677">Repeat</keyword>
<name>A0A2N8L3M2_9BURK</name>
<dbReference type="InterPro" id="IPR018357">
    <property type="entry name" value="Hexapep_transf_CS"/>
</dbReference>
<keyword evidence="4" id="KW-0012">Acyltransferase</keyword>
<dbReference type="NCBIfam" id="TIGR03308">
    <property type="entry name" value="phn_thr-fam"/>
    <property type="match status" value="1"/>
</dbReference>
<evidence type="ECO:0000313" key="6">
    <source>
        <dbReference type="Proteomes" id="UP000235916"/>
    </source>
</evidence>
<dbReference type="CDD" id="cd03349">
    <property type="entry name" value="LbH_XAT"/>
    <property type="match status" value="1"/>
</dbReference>
<keyword evidence="6" id="KW-1185">Reference proteome</keyword>
<organism evidence="5 6">
    <name type="scientific">Kinneretia aquatilis</name>
    <dbReference type="NCBI Taxonomy" id="2070761"/>
    <lineage>
        <taxon>Bacteria</taxon>
        <taxon>Pseudomonadati</taxon>
        <taxon>Pseudomonadota</taxon>
        <taxon>Betaproteobacteria</taxon>
        <taxon>Burkholderiales</taxon>
        <taxon>Sphaerotilaceae</taxon>
        <taxon>Roseateles</taxon>
    </lineage>
</organism>
<accession>A0A2N8L3M2</accession>